<keyword evidence="4" id="KW-0808">Transferase</keyword>
<feature type="transmembrane region" description="Helical" evidence="13">
    <location>
        <begin position="12"/>
        <end position="33"/>
    </location>
</feature>
<dbReference type="PANTHER" id="PTHR21248:SF22">
    <property type="entry name" value="PHOSPHOLIPASE D"/>
    <property type="match status" value="1"/>
</dbReference>
<dbReference type="InterPro" id="IPR010540">
    <property type="entry name" value="CmpB_TMEM229"/>
</dbReference>
<evidence type="ECO:0000256" key="3">
    <source>
        <dbReference type="ARBA" id="ARBA00022516"/>
    </source>
</evidence>
<keyword evidence="9 13" id="KW-0472">Membrane</keyword>
<keyword evidence="7 13" id="KW-1133">Transmembrane helix</keyword>
<keyword evidence="8" id="KW-0443">Lipid metabolism</keyword>
<feature type="transmembrane region" description="Helical" evidence="13">
    <location>
        <begin position="45"/>
        <end position="66"/>
    </location>
</feature>
<evidence type="ECO:0000256" key="6">
    <source>
        <dbReference type="ARBA" id="ARBA00022737"/>
    </source>
</evidence>
<dbReference type="Pfam" id="PF06541">
    <property type="entry name" value="ABC_trans_CmpB"/>
    <property type="match status" value="1"/>
</dbReference>
<evidence type="ECO:0000256" key="13">
    <source>
        <dbReference type="SAM" id="Phobius"/>
    </source>
</evidence>
<dbReference type="InterPro" id="IPR027379">
    <property type="entry name" value="CLS_N"/>
</dbReference>
<dbReference type="Gene3D" id="3.30.870.10">
    <property type="entry name" value="Endonuclease Chain A"/>
    <property type="match status" value="2"/>
</dbReference>
<dbReference type="GO" id="GO:0032049">
    <property type="term" value="P:cardiolipin biosynthetic process"/>
    <property type="evidence" value="ECO:0007669"/>
    <property type="project" value="UniProtKB-UniRule"/>
</dbReference>
<evidence type="ECO:0000256" key="12">
    <source>
        <dbReference type="NCBIfam" id="TIGR04265"/>
    </source>
</evidence>
<dbReference type="AlphaFoldDB" id="A0A839K157"/>
<dbReference type="NCBIfam" id="TIGR04265">
    <property type="entry name" value="bac_cardiolipin"/>
    <property type="match status" value="1"/>
</dbReference>
<evidence type="ECO:0000256" key="8">
    <source>
        <dbReference type="ARBA" id="ARBA00023098"/>
    </source>
</evidence>
<feature type="transmembrane region" description="Helical" evidence="13">
    <location>
        <begin position="72"/>
        <end position="94"/>
    </location>
</feature>
<evidence type="ECO:0000256" key="10">
    <source>
        <dbReference type="ARBA" id="ARBA00023209"/>
    </source>
</evidence>
<feature type="transmembrane region" description="Helical" evidence="13">
    <location>
        <begin position="326"/>
        <end position="350"/>
    </location>
</feature>
<evidence type="ECO:0000256" key="4">
    <source>
        <dbReference type="ARBA" id="ARBA00022679"/>
    </source>
</evidence>
<feature type="domain" description="PLD phosphodiesterase" evidence="14">
    <location>
        <begin position="561"/>
        <end position="588"/>
    </location>
</feature>
<keyword evidence="3" id="KW-0444">Lipid biosynthesis</keyword>
<comment type="caution">
    <text evidence="15">The sequence shown here is derived from an EMBL/GenBank/DDBJ whole genome shotgun (WGS) entry which is preliminary data.</text>
</comment>
<sequence>MWDFRMFGYEFYYLFYIFILYSIFGWIYECCLVSVQKKTFVNRGFLSGPIIPIYGCAALLIYITLWKYRDDFLLSFLVGVLLATVLEYITSWLMELLFHTRWWDYSNYRFNLNGRVCLLVSLFWGLLTLFMLHVLQPGMNFIIEKIPRRGGELIGYIIIPVFIGDVIMASISSLKFDRILAKLQTLRQEMTEYIENTKAYETGEEIIDRISEIKIMNLFKEARTSFDGWLHTIKFSRQSSKGDNREFKPEYEMKLREFFGRYQSIKTQKAHIRLMKAFPSMKAGKREAALSDLREKIMSKSVKKVSKEIKDLKDEMTGTMKGYVSGFLRAALVGLLVLLQFSMVIYLSIALREYTVYLYTGLQILSIVIVIALVNDNRNTSYKIAWICIIAALPITGHIMFVLWGNKRHRKIDDKILNDLKHGVEFLDFDPDVIQAFAKKYPTKSRMTRYLEKNSFPLFKNNTVEYYPMGEDAFKSIFEEIEKAEKFILINFFIIGEGVLWEKIHTLLVRKLQEGVRVMFLYDDFGAMLRTPRHFKKNLEADGFEIRVFNPIHKYTDKLYMNYRSHQKIIVIDGNVGFTGGMNLADEYVNLVSRYGTWKDNAIKIVGDAVWGLTVTFLQMWEVAGNDEPLDYTPFRPTMRFDENDVFCQVISDGPANNPRNPIENIYKQMIYYAKKVLYITTPYLIIEEDMREALITAAQSGVDVRIITPFIPDKKHVKILTNYNYGRLLAGGVRIFEYLPGFIHAKTIISEDNGIVGTINMDYRSFHLHYECGVWMCDKNIINIVKEDLLKTMEQSREVTYEEWKQRPLWMKLYQMFLNLFSTLM</sequence>
<dbReference type="GO" id="GO:0005886">
    <property type="term" value="C:plasma membrane"/>
    <property type="evidence" value="ECO:0007669"/>
    <property type="project" value="UniProtKB-SubCell"/>
</dbReference>
<keyword evidence="2" id="KW-1003">Cell membrane</keyword>
<evidence type="ECO:0000256" key="5">
    <source>
        <dbReference type="ARBA" id="ARBA00022692"/>
    </source>
</evidence>
<dbReference type="CDD" id="cd09154">
    <property type="entry name" value="PLDc_SMU_988_like_1"/>
    <property type="match status" value="1"/>
</dbReference>
<dbReference type="InterPro" id="IPR025202">
    <property type="entry name" value="PLD-like_dom"/>
</dbReference>
<dbReference type="EC" id="2.7.8.-" evidence="12"/>
<feature type="transmembrane region" description="Helical" evidence="13">
    <location>
        <begin position="115"/>
        <end position="133"/>
    </location>
</feature>
<comment type="subcellular location">
    <subcellularLocation>
        <location evidence="1">Cell membrane</location>
        <topology evidence="1">Multi-pass membrane protein</topology>
    </subcellularLocation>
</comment>
<dbReference type="Pfam" id="PF13091">
    <property type="entry name" value="PLDc_2"/>
    <property type="match status" value="2"/>
</dbReference>
<dbReference type="PROSITE" id="PS50035">
    <property type="entry name" value="PLD"/>
    <property type="match status" value="2"/>
</dbReference>
<keyword evidence="16" id="KW-1185">Reference proteome</keyword>
<dbReference type="Proteomes" id="UP000574276">
    <property type="component" value="Unassembled WGS sequence"/>
</dbReference>
<dbReference type="CDD" id="cd09160">
    <property type="entry name" value="PLDc_SMU_988_like_2"/>
    <property type="match status" value="1"/>
</dbReference>
<dbReference type="Pfam" id="PF13396">
    <property type="entry name" value="PLDc_N"/>
    <property type="match status" value="1"/>
</dbReference>
<evidence type="ECO:0000313" key="16">
    <source>
        <dbReference type="Proteomes" id="UP000574276"/>
    </source>
</evidence>
<dbReference type="PANTHER" id="PTHR21248">
    <property type="entry name" value="CARDIOLIPIN SYNTHASE"/>
    <property type="match status" value="1"/>
</dbReference>
<feature type="domain" description="PLD phosphodiesterase" evidence="14">
    <location>
        <begin position="740"/>
        <end position="766"/>
    </location>
</feature>
<evidence type="ECO:0000256" key="1">
    <source>
        <dbReference type="ARBA" id="ARBA00004651"/>
    </source>
</evidence>
<organism evidence="15 16">
    <name type="scientific">Variimorphobacter saccharofermentans</name>
    <dbReference type="NCBI Taxonomy" id="2755051"/>
    <lineage>
        <taxon>Bacteria</taxon>
        <taxon>Bacillati</taxon>
        <taxon>Bacillota</taxon>
        <taxon>Clostridia</taxon>
        <taxon>Lachnospirales</taxon>
        <taxon>Lachnospiraceae</taxon>
        <taxon>Variimorphobacter</taxon>
    </lineage>
</organism>
<dbReference type="GO" id="GO:0008808">
    <property type="term" value="F:cardiolipin synthase activity"/>
    <property type="evidence" value="ECO:0007669"/>
    <property type="project" value="UniProtKB-UniRule"/>
</dbReference>
<feature type="transmembrane region" description="Helical" evidence="13">
    <location>
        <begin position="386"/>
        <end position="405"/>
    </location>
</feature>
<dbReference type="RefSeq" id="WP_228353273.1">
    <property type="nucleotide sequence ID" value="NZ_JACEGA010000001.1"/>
</dbReference>
<dbReference type="SMART" id="SM00155">
    <property type="entry name" value="PLDc"/>
    <property type="match status" value="2"/>
</dbReference>
<evidence type="ECO:0000256" key="9">
    <source>
        <dbReference type="ARBA" id="ARBA00023136"/>
    </source>
</evidence>
<evidence type="ECO:0000256" key="7">
    <source>
        <dbReference type="ARBA" id="ARBA00022989"/>
    </source>
</evidence>
<dbReference type="InterPro" id="IPR022924">
    <property type="entry name" value="Cardiolipin_synthase"/>
</dbReference>
<evidence type="ECO:0000259" key="14">
    <source>
        <dbReference type="PROSITE" id="PS50035"/>
    </source>
</evidence>
<evidence type="ECO:0000256" key="2">
    <source>
        <dbReference type="ARBA" id="ARBA00022475"/>
    </source>
</evidence>
<evidence type="ECO:0000313" key="15">
    <source>
        <dbReference type="EMBL" id="MBB2183643.1"/>
    </source>
</evidence>
<keyword evidence="6" id="KW-0677">Repeat</keyword>
<accession>A0A839K157</accession>
<dbReference type="EMBL" id="JACEGA010000001">
    <property type="protein sequence ID" value="MBB2183643.1"/>
    <property type="molecule type" value="Genomic_DNA"/>
</dbReference>
<feature type="transmembrane region" description="Helical" evidence="13">
    <location>
        <begin position="356"/>
        <end position="374"/>
    </location>
</feature>
<evidence type="ECO:0000256" key="11">
    <source>
        <dbReference type="ARBA" id="ARBA00023264"/>
    </source>
</evidence>
<reference evidence="15 16" key="1">
    <citation type="submission" date="2020-07" db="EMBL/GenBank/DDBJ databases">
        <title>Characterization and genome sequencing of isolate MD1, a novel member within the family Lachnospiraceae.</title>
        <authorList>
            <person name="Rettenmaier R."/>
            <person name="Di Bello L."/>
            <person name="Zinser C."/>
            <person name="Scheitz K."/>
            <person name="Liebl W."/>
            <person name="Zverlov V."/>
        </authorList>
    </citation>
    <scope>NUCLEOTIDE SEQUENCE [LARGE SCALE GENOMIC DNA]</scope>
    <source>
        <strain evidence="15 16">MD1</strain>
    </source>
</reference>
<dbReference type="InterPro" id="IPR001736">
    <property type="entry name" value="PLipase_D/transphosphatidylase"/>
</dbReference>
<dbReference type="SUPFAM" id="SSF56024">
    <property type="entry name" value="Phospholipase D/nuclease"/>
    <property type="match status" value="2"/>
</dbReference>
<feature type="transmembrane region" description="Helical" evidence="13">
    <location>
        <begin position="153"/>
        <end position="174"/>
    </location>
</feature>
<proteinExistence type="predicted"/>
<keyword evidence="5 13" id="KW-0812">Transmembrane</keyword>
<keyword evidence="10" id="KW-0594">Phospholipid biosynthesis</keyword>
<gene>
    <name evidence="15" type="primary">cls</name>
    <name evidence="15" type="ORF">H0486_12240</name>
</gene>
<keyword evidence="11" id="KW-1208">Phospholipid metabolism</keyword>
<protein>
    <recommendedName>
        <fullName evidence="12">Cardiolipin synthase</fullName>
        <ecNumber evidence="12">2.7.8.-</ecNumber>
    </recommendedName>
</protein>
<name>A0A839K157_9FIRM</name>